<reference evidence="1 2" key="1">
    <citation type="submission" date="2015-11" db="EMBL/GenBank/DDBJ databases">
        <title>Genome sequences of Lysobacter enzymogenes strain C3 and Lysobacter antibioticus ATCC 29479.</title>
        <authorList>
            <person name="Kobayashi D.Y."/>
        </authorList>
    </citation>
    <scope>NUCLEOTIDE SEQUENCE [LARGE SCALE GENOMIC DNA]</scope>
    <source>
        <strain evidence="1 2">C3</strain>
    </source>
</reference>
<proteinExistence type="predicted"/>
<name>A0A0S2DLJ5_LYSEN</name>
<sequence length="81" mass="9026">MSLSIRRAKARAAALLDALEVGETWDVSDAERAFNFDRHWAVLVAQAPRGLRGHLLDLGRQARDTSPTFGRLLRSMGLPNR</sequence>
<dbReference type="EMBL" id="CP013140">
    <property type="protein sequence ID" value="ALN59360.1"/>
    <property type="molecule type" value="Genomic_DNA"/>
</dbReference>
<evidence type="ECO:0000313" key="2">
    <source>
        <dbReference type="Proteomes" id="UP000061569"/>
    </source>
</evidence>
<dbReference type="Proteomes" id="UP000061569">
    <property type="component" value="Chromosome"/>
</dbReference>
<dbReference type="AlphaFoldDB" id="A0A0S2DLJ5"/>
<organism evidence="1 2">
    <name type="scientific">Lysobacter enzymogenes</name>
    <dbReference type="NCBI Taxonomy" id="69"/>
    <lineage>
        <taxon>Bacteria</taxon>
        <taxon>Pseudomonadati</taxon>
        <taxon>Pseudomonadota</taxon>
        <taxon>Gammaproteobacteria</taxon>
        <taxon>Lysobacterales</taxon>
        <taxon>Lysobacteraceae</taxon>
        <taxon>Lysobacter</taxon>
    </lineage>
</organism>
<protein>
    <submittedName>
        <fullName evidence="1">Uncharacterized protein</fullName>
    </submittedName>
</protein>
<dbReference type="KEGG" id="lez:GLE_4018"/>
<accession>A0A0S2DLJ5</accession>
<dbReference type="STRING" id="69.GLE_4018"/>
<dbReference type="PATRIC" id="fig|69.6.peg.3955"/>
<evidence type="ECO:0000313" key="1">
    <source>
        <dbReference type="EMBL" id="ALN59360.1"/>
    </source>
</evidence>
<gene>
    <name evidence="1" type="ORF">GLE_4018</name>
</gene>